<dbReference type="Proteomes" id="UP000727506">
    <property type="component" value="Unassembled WGS sequence"/>
</dbReference>
<dbReference type="AlphaFoldDB" id="A0A943UUG2"/>
<protein>
    <submittedName>
        <fullName evidence="2">Uncharacterized protein</fullName>
    </submittedName>
</protein>
<name>A0A943UUG2_9ACTN</name>
<sequence>MYSVHSGFPPSSSSSPSSPPNASHQGYGHGEYGIANMPDLPPSEGAATRGADDASLHAAAYPPTRFMAAVLPARFGFGAAAGFAPGFDAGEALGAEPAETFAAA</sequence>
<comment type="caution">
    <text evidence="2">The sequence shown here is derived from an EMBL/GenBank/DDBJ whole genome shotgun (WGS) entry which is preliminary data.</text>
</comment>
<dbReference type="EMBL" id="JAGZSV010000209">
    <property type="protein sequence ID" value="MBS6941512.1"/>
    <property type="molecule type" value="Genomic_DNA"/>
</dbReference>
<reference evidence="2" key="1">
    <citation type="submission" date="2021-02" db="EMBL/GenBank/DDBJ databases">
        <title>Infant gut strain persistence is associated with maternal origin, phylogeny, and functional potential including surface adhesion and iron acquisition.</title>
        <authorList>
            <person name="Lou Y.C."/>
        </authorList>
    </citation>
    <scope>NUCLEOTIDE SEQUENCE</scope>
    <source>
        <strain evidence="2">L2_039_000G1_dasL2_039_000G1_concoct_11</strain>
    </source>
</reference>
<gene>
    <name evidence="2" type="ORF">KH142_08625</name>
</gene>
<feature type="region of interest" description="Disordered" evidence="1">
    <location>
        <begin position="1"/>
        <end position="51"/>
    </location>
</feature>
<accession>A0A943UUG2</accession>
<organism evidence="2 3">
    <name type="scientific">Slackia piriformis</name>
    <dbReference type="NCBI Taxonomy" id="626934"/>
    <lineage>
        <taxon>Bacteria</taxon>
        <taxon>Bacillati</taxon>
        <taxon>Actinomycetota</taxon>
        <taxon>Coriobacteriia</taxon>
        <taxon>Eggerthellales</taxon>
        <taxon>Eggerthellaceae</taxon>
        <taxon>Slackia</taxon>
    </lineage>
</organism>
<evidence type="ECO:0000256" key="1">
    <source>
        <dbReference type="SAM" id="MobiDB-lite"/>
    </source>
</evidence>
<evidence type="ECO:0000313" key="2">
    <source>
        <dbReference type="EMBL" id="MBS6941512.1"/>
    </source>
</evidence>
<proteinExistence type="predicted"/>
<evidence type="ECO:0000313" key="3">
    <source>
        <dbReference type="Proteomes" id="UP000727506"/>
    </source>
</evidence>